<dbReference type="Pfam" id="PF00271">
    <property type="entry name" value="Helicase_C"/>
    <property type="match status" value="1"/>
</dbReference>
<keyword evidence="2" id="KW-0378">Hydrolase</keyword>
<dbReference type="InterPro" id="IPR000330">
    <property type="entry name" value="SNF2_N"/>
</dbReference>
<keyword evidence="3" id="KW-0067">ATP-binding</keyword>
<dbReference type="PROSITE" id="PS51194">
    <property type="entry name" value="HELICASE_CTER"/>
    <property type="match status" value="1"/>
</dbReference>
<dbReference type="InterPro" id="IPR014001">
    <property type="entry name" value="Helicase_ATP-bd"/>
</dbReference>
<dbReference type="InterPro" id="IPR049730">
    <property type="entry name" value="SNF2/RAD54-like_C"/>
</dbReference>
<dbReference type="AlphaFoldDB" id="A0A061BJP3"/>
<dbReference type="EMBL" id="LK052951">
    <property type="protein sequence ID" value="CDR48127.1"/>
    <property type="molecule type" value="Genomic_DNA"/>
</dbReference>
<dbReference type="Gene3D" id="3.40.50.10810">
    <property type="entry name" value="Tandem AAA-ATPase domain"/>
    <property type="match status" value="1"/>
</dbReference>
<reference evidence="7" key="1">
    <citation type="journal article" date="2014" name="Genome Announc.">
        <title>Draft genome sequence of Rhodosporidium toruloides CECT1137, an oleaginous yeast of biotechnological interest.</title>
        <authorList>
            <person name="Morin N."/>
            <person name="Calcas X."/>
            <person name="Devillers H."/>
            <person name="Durrens P."/>
            <person name="Sherman D.J."/>
            <person name="Nicaud J.-M."/>
            <person name="Neuveglise C."/>
        </authorList>
    </citation>
    <scope>NUCLEOTIDE SEQUENCE</scope>
    <source>
        <strain evidence="7">CECT1137</strain>
    </source>
</reference>
<evidence type="ECO:0000256" key="2">
    <source>
        <dbReference type="ARBA" id="ARBA00022801"/>
    </source>
</evidence>
<evidence type="ECO:0000259" key="5">
    <source>
        <dbReference type="PROSITE" id="PS51192"/>
    </source>
</evidence>
<accession>A0A061BJP3</accession>
<dbReference type="GO" id="GO:0005524">
    <property type="term" value="F:ATP binding"/>
    <property type="evidence" value="ECO:0007669"/>
    <property type="project" value="InterPro"/>
</dbReference>
<dbReference type="SUPFAM" id="SSF52540">
    <property type="entry name" value="P-loop containing nucleoside triphosphate hydrolases"/>
    <property type="match status" value="2"/>
</dbReference>
<evidence type="ECO:0000256" key="1">
    <source>
        <dbReference type="ARBA" id="ARBA00022741"/>
    </source>
</evidence>
<evidence type="ECO:0000259" key="6">
    <source>
        <dbReference type="PROSITE" id="PS51194"/>
    </source>
</evidence>
<feature type="domain" description="Helicase ATP-binding" evidence="5">
    <location>
        <begin position="183"/>
        <end position="383"/>
    </location>
</feature>
<feature type="compositionally biased region" description="Basic residues" evidence="4">
    <location>
        <begin position="1"/>
        <end position="11"/>
    </location>
</feature>
<feature type="region of interest" description="Disordered" evidence="4">
    <location>
        <begin position="864"/>
        <end position="896"/>
    </location>
</feature>
<organism evidence="7">
    <name type="scientific">Rhodotorula toruloides</name>
    <name type="common">Yeast</name>
    <name type="synonym">Rhodosporidium toruloides</name>
    <dbReference type="NCBI Taxonomy" id="5286"/>
    <lineage>
        <taxon>Eukaryota</taxon>
        <taxon>Fungi</taxon>
        <taxon>Dikarya</taxon>
        <taxon>Basidiomycota</taxon>
        <taxon>Pucciniomycotina</taxon>
        <taxon>Microbotryomycetes</taxon>
        <taxon>Sporidiobolales</taxon>
        <taxon>Sporidiobolaceae</taxon>
        <taxon>Rhodotorula</taxon>
    </lineage>
</organism>
<feature type="compositionally biased region" description="Basic and acidic residues" evidence="4">
    <location>
        <begin position="46"/>
        <end position="60"/>
    </location>
</feature>
<evidence type="ECO:0000313" key="7">
    <source>
        <dbReference type="EMBL" id="CDR48127.1"/>
    </source>
</evidence>
<feature type="compositionally biased region" description="Basic and acidic residues" evidence="4">
    <location>
        <begin position="516"/>
        <end position="526"/>
    </location>
</feature>
<sequence>MPKRSPARRKLAAPVKRVDTITLDDTDDEGPHATTSTPATSIGTPRADKEPMKVDERAEESTDVEIVEPPRAPENKPVTLKEAFKNVIKKAKIYTQKLEEFQRKRNAWLAEKRAAEAEYDDPASGSKKRKANASPASRKSKKKKSKQEEEAAKKELPFEVPVPAAIKAKLKDYQVEGFNWLYGRYMFATHGAILADEMGTGKTLQSITLLAFIYSVFGAKQPAIVVLPKAVQQNWAEELKRWARSLPVMVYAGDKHKRAELREELGLKGTRTPRAEADALAQLGPPAAAKEVAKWPRSNPNRTKPYPIILVTYEILRRDIDWLWQLTYSLIVCDEAHKAKNLSGKTLNSLKFLRGDFRLLLTGTPLQNNLTELYALLSFILPQIFNDRELFEQQFDFSAVVSEEGHRISEQEEVQLLVAQLHEILSPYMLRRCKKDVIKDLPLKKEYVLTARMTKLQKEMTEAALEGQLRAYLAGTTDNSRESTPRSAKGRGSRDADIINPALLNEKGRRTRKRESRSYKEEMHESMDDDEFEQQLAEEVEAEEQRAREKQVAKLQVAGQREFDLRAKHTKFNSMMTNLRQIANHPLLKQDTRMPNDDPELIVKLSGKMMLLDRLLPALLERGHKVIIFSQFVKMLDLLDDYIELRGLKRFRLDGQAEYKADQDEIREFNAAECTDDSTNIFLVSTKAGGVGINLVGADTVIIFDSDWNPQNDLQAMDRAHRIGQTKPVLVFRLASANSIEQTLLASATRKRKLERVVLGNEAALAGDGASAASNFINEVKGKKPGKGQAKNEAIKTLAQKLLEAEGELVSLDEGDEVLTDEQLEALLDRSEKAMTSIESSKQTSGKQAAFEVVETIEEETIQQENVLGGVLGDVTDPTTATTTDEEDEDETDEAQ</sequence>
<feature type="compositionally biased region" description="Polar residues" evidence="4">
    <location>
        <begin position="33"/>
        <end position="43"/>
    </location>
</feature>
<dbReference type="Pfam" id="PF00176">
    <property type="entry name" value="SNF2-rel_dom"/>
    <property type="match status" value="1"/>
</dbReference>
<feature type="region of interest" description="Disordered" evidence="4">
    <location>
        <begin position="1"/>
        <end position="78"/>
    </location>
</feature>
<evidence type="ECO:0000256" key="4">
    <source>
        <dbReference type="SAM" id="MobiDB-lite"/>
    </source>
</evidence>
<gene>
    <name evidence="7" type="ORF">RHTO0S_16e01838g</name>
</gene>
<proteinExistence type="predicted"/>
<dbReference type="CDD" id="cd18793">
    <property type="entry name" value="SF2_C_SNF"/>
    <property type="match status" value="1"/>
</dbReference>
<evidence type="ECO:0000256" key="3">
    <source>
        <dbReference type="ARBA" id="ARBA00022840"/>
    </source>
</evidence>
<feature type="region of interest" description="Disordered" evidence="4">
    <location>
        <begin position="116"/>
        <end position="154"/>
    </location>
</feature>
<protein>
    <submittedName>
        <fullName evidence="7">RHTO0S16e01838g1_1</fullName>
    </submittedName>
</protein>
<dbReference type="InterPro" id="IPR027417">
    <property type="entry name" value="P-loop_NTPase"/>
</dbReference>
<dbReference type="InterPro" id="IPR038718">
    <property type="entry name" value="SNF2-like_sf"/>
</dbReference>
<dbReference type="Gene3D" id="3.40.50.300">
    <property type="entry name" value="P-loop containing nucleotide triphosphate hydrolases"/>
    <property type="match status" value="1"/>
</dbReference>
<dbReference type="OrthoDB" id="5857104at2759"/>
<keyword evidence="1" id="KW-0547">Nucleotide-binding</keyword>
<dbReference type="SMART" id="SM00490">
    <property type="entry name" value="HELICc"/>
    <property type="match status" value="1"/>
</dbReference>
<dbReference type="PROSITE" id="PS51192">
    <property type="entry name" value="HELICASE_ATP_BIND_1"/>
    <property type="match status" value="1"/>
</dbReference>
<feature type="domain" description="Helicase C-terminal" evidence="6">
    <location>
        <begin position="611"/>
        <end position="765"/>
    </location>
</feature>
<dbReference type="GO" id="GO:0016787">
    <property type="term" value="F:hydrolase activity"/>
    <property type="evidence" value="ECO:0007669"/>
    <property type="project" value="UniProtKB-KW"/>
</dbReference>
<dbReference type="InterPro" id="IPR001650">
    <property type="entry name" value="Helicase_C-like"/>
</dbReference>
<feature type="region of interest" description="Disordered" evidence="4">
    <location>
        <begin position="474"/>
        <end position="531"/>
    </location>
</feature>
<feature type="compositionally biased region" description="Acidic residues" evidence="4">
    <location>
        <begin position="884"/>
        <end position="896"/>
    </location>
</feature>
<dbReference type="PANTHER" id="PTHR10799">
    <property type="entry name" value="SNF2/RAD54 HELICASE FAMILY"/>
    <property type="match status" value="1"/>
</dbReference>
<dbReference type="SMART" id="SM00487">
    <property type="entry name" value="DEXDc"/>
    <property type="match status" value="1"/>
</dbReference>
<name>A0A061BJP3_RHOTO</name>